<evidence type="ECO:0000313" key="2">
    <source>
        <dbReference type="Proteomes" id="UP001364695"/>
    </source>
</evidence>
<dbReference type="Proteomes" id="UP001364695">
    <property type="component" value="Unassembled WGS sequence"/>
</dbReference>
<name>A0ACC6P3Q2_9BURK</name>
<keyword evidence="2" id="KW-1185">Reference proteome</keyword>
<reference evidence="1" key="1">
    <citation type="submission" date="2023-10" db="EMBL/GenBank/DDBJ databases">
        <title>Amphibacter perezi, gen. nov., sp. nov. a novel taxa of the family Comamonadaceae, class Betaproteobacteria isolated from the skin microbiota of Pelophylax perezi from different populations.</title>
        <authorList>
            <person name="Costa S."/>
            <person name="Proenca D.N."/>
            <person name="Lopes I."/>
            <person name="Morais P.V."/>
        </authorList>
    </citation>
    <scope>NUCLEOTIDE SEQUENCE</scope>
    <source>
        <strain evidence="1">SL12-8</strain>
    </source>
</reference>
<comment type="caution">
    <text evidence="1">The sequence shown here is derived from an EMBL/GenBank/DDBJ whole genome shotgun (WGS) entry which is preliminary data.</text>
</comment>
<gene>
    <name evidence="1" type="ORF">RV045_10515</name>
</gene>
<evidence type="ECO:0000313" key="1">
    <source>
        <dbReference type="EMBL" id="MEJ7138853.1"/>
    </source>
</evidence>
<protein>
    <submittedName>
        <fullName evidence="1">Uncharacterized protein</fullName>
    </submittedName>
</protein>
<proteinExistence type="predicted"/>
<sequence length="74" mass="7964">MINQQSSCYHAFLQAKVDAARASAQEGNLVSNEDVEAFFATQRAALAATVRPFDPRDNPVITSVSALTPDLGRI</sequence>
<accession>A0ACC6P3Q2</accession>
<dbReference type="EMBL" id="JAWDIE010000016">
    <property type="protein sequence ID" value="MEJ7138853.1"/>
    <property type="molecule type" value="Genomic_DNA"/>
</dbReference>
<organism evidence="1 2">
    <name type="scientific">Amphibiibacter pelophylacis</name>
    <dbReference type="NCBI Taxonomy" id="1799477"/>
    <lineage>
        <taxon>Bacteria</taxon>
        <taxon>Pseudomonadati</taxon>
        <taxon>Pseudomonadota</taxon>
        <taxon>Betaproteobacteria</taxon>
        <taxon>Burkholderiales</taxon>
        <taxon>Sphaerotilaceae</taxon>
        <taxon>Amphibiibacter</taxon>
    </lineage>
</organism>